<evidence type="ECO:0000313" key="2">
    <source>
        <dbReference type="Proteomes" id="UP000828390"/>
    </source>
</evidence>
<name>A0A9D4M955_DREPO</name>
<reference evidence="1" key="1">
    <citation type="journal article" date="2019" name="bioRxiv">
        <title>The Genome of the Zebra Mussel, Dreissena polymorpha: A Resource for Invasive Species Research.</title>
        <authorList>
            <person name="McCartney M.A."/>
            <person name="Auch B."/>
            <person name="Kono T."/>
            <person name="Mallez S."/>
            <person name="Zhang Y."/>
            <person name="Obille A."/>
            <person name="Becker A."/>
            <person name="Abrahante J.E."/>
            <person name="Garbe J."/>
            <person name="Badalamenti J.P."/>
            <person name="Herman A."/>
            <person name="Mangelson H."/>
            <person name="Liachko I."/>
            <person name="Sullivan S."/>
            <person name="Sone E.D."/>
            <person name="Koren S."/>
            <person name="Silverstein K.A.T."/>
            <person name="Beckman K.B."/>
            <person name="Gohl D.M."/>
        </authorList>
    </citation>
    <scope>NUCLEOTIDE SEQUENCE</scope>
    <source>
        <strain evidence="1">Duluth1</strain>
        <tissue evidence="1">Whole animal</tissue>
    </source>
</reference>
<keyword evidence="2" id="KW-1185">Reference proteome</keyword>
<accession>A0A9D4M955</accession>
<proteinExistence type="predicted"/>
<dbReference type="AlphaFoldDB" id="A0A9D4M955"/>
<dbReference type="EMBL" id="JAIWYP010000002">
    <property type="protein sequence ID" value="KAH3873217.1"/>
    <property type="molecule type" value="Genomic_DNA"/>
</dbReference>
<gene>
    <name evidence="1" type="ORF">DPMN_036446</name>
</gene>
<protein>
    <submittedName>
        <fullName evidence="1">Uncharacterized protein</fullName>
    </submittedName>
</protein>
<comment type="caution">
    <text evidence="1">The sequence shown here is derived from an EMBL/GenBank/DDBJ whole genome shotgun (WGS) entry which is preliminary data.</text>
</comment>
<organism evidence="1 2">
    <name type="scientific">Dreissena polymorpha</name>
    <name type="common">Zebra mussel</name>
    <name type="synonym">Mytilus polymorpha</name>
    <dbReference type="NCBI Taxonomy" id="45954"/>
    <lineage>
        <taxon>Eukaryota</taxon>
        <taxon>Metazoa</taxon>
        <taxon>Spiralia</taxon>
        <taxon>Lophotrochozoa</taxon>
        <taxon>Mollusca</taxon>
        <taxon>Bivalvia</taxon>
        <taxon>Autobranchia</taxon>
        <taxon>Heteroconchia</taxon>
        <taxon>Euheterodonta</taxon>
        <taxon>Imparidentia</taxon>
        <taxon>Neoheterodontei</taxon>
        <taxon>Myida</taxon>
        <taxon>Dreissenoidea</taxon>
        <taxon>Dreissenidae</taxon>
        <taxon>Dreissena</taxon>
    </lineage>
</organism>
<reference evidence="1" key="2">
    <citation type="submission" date="2020-11" db="EMBL/GenBank/DDBJ databases">
        <authorList>
            <person name="McCartney M.A."/>
            <person name="Auch B."/>
            <person name="Kono T."/>
            <person name="Mallez S."/>
            <person name="Becker A."/>
            <person name="Gohl D.M."/>
            <person name="Silverstein K.A.T."/>
            <person name="Koren S."/>
            <person name="Bechman K.B."/>
            <person name="Herman A."/>
            <person name="Abrahante J.E."/>
            <person name="Garbe J."/>
        </authorList>
    </citation>
    <scope>NUCLEOTIDE SEQUENCE</scope>
    <source>
        <strain evidence="1">Duluth1</strain>
        <tissue evidence="1">Whole animal</tissue>
    </source>
</reference>
<sequence>MEKHMWLPEQKVQADTCFEVSDDVIFPNSIGLYVTPFASQDTLTGSMGTASQGIRSSVSQTTSPSEMTSGMASFSGQDVFFTPTTASFTSFAHSDMSSLDQIKYYSCHSNLRFLMENDNNESLENVLNEQKLKDLSEHQKNKMISSRSRASLFKSLYRNSSSKRKHGHEHLFETHTVPSLIQKTDVQTLVTSMSREQVWGQTKVIHGILKSSTSSDSGTLLPSKSTMYRVNQDSYKNGGKKALLIEKVSAVSILLYVKYIYTRYAL</sequence>
<evidence type="ECO:0000313" key="1">
    <source>
        <dbReference type="EMBL" id="KAH3873217.1"/>
    </source>
</evidence>
<dbReference type="Proteomes" id="UP000828390">
    <property type="component" value="Unassembled WGS sequence"/>
</dbReference>